<dbReference type="SUPFAM" id="SSF89796">
    <property type="entry name" value="CoA-transferase family III (CaiB/BaiF)"/>
    <property type="match status" value="1"/>
</dbReference>
<gene>
    <name evidence="1" type="primary">mct</name>
    <name evidence="1" type="ORF">GCM10011517_33400</name>
</gene>
<dbReference type="RefSeq" id="WP_229666238.1">
    <property type="nucleotide sequence ID" value="NZ_BMKN01000004.1"/>
</dbReference>
<evidence type="ECO:0000313" key="2">
    <source>
        <dbReference type="Proteomes" id="UP000606730"/>
    </source>
</evidence>
<dbReference type="Proteomes" id="UP000606730">
    <property type="component" value="Unassembled WGS sequence"/>
</dbReference>
<dbReference type="AlphaFoldDB" id="A0A917AN71"/>
<protein>
    <submittedName>
        <fullName evidence="1">2-methylfumaryl-CoA isomerase</fullName>
    </submittedName>
</protein>
<dbReference type="EMBL" id="BMKN01000004">
    <property type="protein sequence ID" value="GGE63030.1"/>
    <property type="molecule type" value="Genomic_DNA"/>
</dbReference>
<dbReference type="PANTHER" id="PTHR48228:SF5">
    <property type="entry name" value="ALPHA-METHYLACYL-COA RACEMASE"/>
    <property type="match status" value="1"/>
</dbReference>
<dbReference type="Gene3D" id="3.40.50.10540">
    <property type="entry name" value="Crotonobetainyl-coa:carnitine coa-transferase, domain 1"/>
    <property type="match status" value="1"/>
</dbReference>
<comment type="caution">
    <text evidence="1">The sequence shown here is derived from an EMBL/GenBank/DDBJ whole genome shotgun (WGS) entry which is preliminary data.</text>
</comment>
<dbReference type="InterPro" id="IPR023606">
    <property type="entry name" value="CoA-Trfase_III_dom_1_sf"/>
</dbReference>
<dbReference type="InterPro" id="IPR044855">
    <property type="entry name" value="CoA-Trfase_III_dom3_sf"/>
</dbReference>
<name>A0A917AN71_9RHOB</name>
<evidence type="ECO:0000313" key="1">
    <source>
        <dbReference type="EMBL" id="GGE63030.1"/>
    </source>
</evidence>
<reference evidence="1" key="2">
    <citation type="submission" date="2020-09" db="EMBL/GenBank/DDBJ databases">
        <authorList>
            <person name="Sun Q."/>
            <person name="Zhou Y."/>
        </authorList>
    </citation>
    <scope>NUCLEOTIDE SEQUENCE</scope>
    <source>
        <strain evidence="1">CGMCC 1.16012</strain>
    </source>
</reference>
<sequence>MSMLKGMRVVEGSAFVAVPLAGMTLAQMGAEVIRFDRIGGGLDSGRWPLAPSGKSLFWAGMNKGKKSIAVDMKSPEGRELISRIITAPGDDAGLFLTNLRVRGWMDYETLVQDRPDLVMVTLTGDRHGRPQVDYTVNPALGIPDITGPEGHEDPVANALPAWDLIAGNLCVSSLLAAERHRLRHGVGQDVELSLKDVAAATLGHLGMIGDAVVNDAPRQKSGNALYGAYGQDFLCADGQRVMVIGLTDRQWRGLVQATDLQEAVTALEAQTGQSLRDEGVRWQLRHQITSLLEPWFTARHVADFAETFDSAGLTWSVFRTIKEAVAEDPDLSEDNPMFKMLSQPGLGTFPVPGLPTQFSASERALPVRAPILGEHTEEILAEVAGLDGTEIAGLFDLGVVQDPSFANSRSAA</sequence>
<accession>A0A917AN71</accession>
<dbReference type="GO" id="GO:0016853">
    <property type="term" value="F:isomerase activity"/>
    <property type="evidence" value="ECO:0007669"/>
    <property type="project" value="UniProtKB-KW"/>
</dbReference>
<organism evidence="1 2">
    <name type="scientific">Actibacterium pelagium</name>
    <dbReference type="NCBI Taxonomy" id="2029103"/>
    <lineage>
        <taxon>Bacteria</taxon>
        <taxon>Pseudomonadati</taxon>
        <taxon>Pseudomonadota</taxon>
        <taxon>Alphaproteobacteria</taxon>
        <taxon>Rhodobacterales</taxon>
        <taxon>Roseobacteraceae</taxon>
        <taxon>Actibacterium</taxon>
    </lineage>
</organism>
<dbReference type="Pfam" id="PF02515">
    <property type="entry name" value="CoA_transf_3"/>
    <property type="match status" value="1"/>
</dbReference>
<dbReference type="PANTHER" id="PTHR48228">
    <property type="entry name" value="SUCCINYL-COA--D-CITRAMALATE COA-TRANSFERASE"/>
    <property type="match status" value="1"/>
</dbReference>
<keyword evidence="1" id="KW-0413">Isomerase</keyword>
<dbReference type="Gene3D" id="3.30.1540.10">
    <property type="entry name" value="formyl-coa transferase, domain 3"/>
    <property type="match status" value="1"/>
</dbReference>
<proteinExistence type="predicted"/>
<dbReference type="InterPro" id="IPR050509">
    <property type="entry name" value="CoA-transferase_III"/>
</dbReference>
<reference evidence="1" key="1">
    <citation type="journal article" date="2014" name="Int. J. Syst. Evol. Microbiol.">
        <title>Complete genome sequence of Corynebacterium casei LMG S-19264T (=DSM 44701T), isolated from a smear-ripened cheese.</title>
        <authorList>
            <consortium name="US DOE Joint Genome Institute (JGI-PGF)"/>
            <person name="Walter F."/>
            <person name="Albersmeier A."/>
            <person name="Kalinowski J."/>
            <person name="Ruckert C."/>
        </authorList>
    </citation>
    <scope>NUCLEOTIDE SEQUENCE</scope>
    <source>
        <strain evidence="1">CGMCC 1.16012</strain>
    </source>
</reference>
<keyword evidence="2" id="KW-1185">Reference proteome</keyword>
<dbReference type="InterPro" id="IPR003673">
    <property type="entry name" value="CoA-Trfase_fam_III"/>
</dbReference>